<dbReference type="RefSeq" id="WP_084912264.1">
    <property type="nucleotide sequence ID" value="NZ_CP049603.1"/>
</dbReference>
<dbReference type="GO" id="GO:0005737">
    <property type="term" value="C:cytoplasm"/>
    <property type="evidence" value="ECO:0007669"/>
    <property type="project" value="UniProtKB-SubCell"/>
</dbReference>
<evidence type="ECO:0000313" key="6">
    <source>
        <dbReference type="EMBL" id="ORJ26095.1"/>
    </source>
</evidence>
<keyword evidence="3" id="KW-0378">Hydrolase</keyword>
<accession>A0A1X0WH40</accession>
<comment type="similarity">
    <text evidence="4">Belongs to the Fes family.</text>
</comment>
<sequence length="413" mass="44932">MSNIPLFSPHDTAAAARLIKQLVTQTSLDITQFWHDVESVGVPLVTEVSGKRDEREVTFLWRSSKSLLGVYVFLNRVTDKINVPMGLMTHIPSSDIWTLTLRLPATYRGTYTFTEIPLGTSPEVVARLGGRFTPFVGQPDPLNKACGINVRGVAEESILALDKAPEQPEWAGAPLTPRGLLVTSYPAVAGHKRRVRLYVPDVAGTEPLGLLVLLDAEKWFDHVGVLGAIDVAINNGRIGPMAVLGIDNLDESDRTAILGGQSELVLDIAERLVPQIMADYPDRVWAGRSKTVLCGQSLGGVTALMAATHAPDIFGTVLSHSPSMWWMPQRSKRDLSFSENDASWVSEHLLSAPPKGVHVRLCVGSLEGSTVPHLEQLHQRLRAAGIDSHLSVYTGGHDFAWWRGALIDGLSAL</sequence>
<proteinExistence type="inferred from homology"/>
<dbReference type="STRING" id="1646377.BS640_07090"/>
<evidence type="ECO:0000259" key="5">
    <source>
        <dbReference type="Pfam" id="PF11806"/>
    </source>
</evidence>
<dbReference type="InterPro" id="IPR000801">
    <property type="entry name" value="Esterase-like"/>
</dbReference>
<dbReference type="GO" id="GO:0008849">
    <property type="term" value="F:enterochelin esterase activity"/>
    <property type="evidence" value="ECO:0007669"/>
    <property type="project" value="InterPro"/>
</dbReference>
<keyword evidence="7" id="KW-1185">Reference proteome</keyword>
<dbReference type="InterPro" id="IPR013783">
    <property type="entry name" value="Ig-like_fold"/>
</dbReference>
<dbReference type="GO" id="GO:0006826">
    <property type="term" value="P:iron ion transport"/>
    <property type="evidence" value="ECO:0007669"/>
    <property type="project" value="InterPro"/>
</dbReference>
<dbReference type="InterPro" id="IPR050583">
    <property type="entry name" value="Mycobacterial_A85_antigen"/>
</dbReference>
<dbReference type="InterPro" id="IPR014756">
    <property type="entry name" value="Ig_E-set"/>
</dbReference>
<dbReference type="Pfam" id="PF00756">
    <property type="entry name" value="Esterase"/>
    <property type="match status" value="1"/>
</dbReference>
<comment type="subcellular location">
    <subcellularLocation>
        <location evidence="1">Cytoplasm</location>
    </subcellularLocation>
</comment>
<reference evidence="6 7" key="1">
    <citation type="journal article" date="2017" name="Int. J. Syst. Evol. Microbiol.">
        <title>Rouxiella badensis sp. nov. and Rouxiella silvae sp. nov. isolated from peat bog soil in Germany and emendation of the genus description.</title>
        <authorList>
            <person name="Le Fleche-Mateos A."/>
            <person name="Kugler J.H."/>
            <person name="Hansen S.H."/>
            <person name="Syldatk C."/>
            <person name="Hausmann R."/>
            <person name="Lomprez F."/>
            <person name="Vandenbogaert M."/>
            <person name="Manuguerra J.C."/>
            <person name="Grimont P.A."/>
        </authorList>
    </citation>
    <scope>NUCLEOTIDE SEQUENCE [LARGE SCALE GENOMIC DNA]</scope>
    <source>
        <strain evidence="6 7">DSM 100043</strain>
    </source>
</reference>
<evidence type="ECO:0000256" key="1">
    <source>
        <dbReference type="ARBA" id="ARBA00004496"/>
    </source>
</evidence>
<name>A0A1X0WH40_9GAMM</name>
<dbReference type="SUPFAM" id="SSF53474">
    <property type="entry name" value="alpha/beta-Hydrolases"/>
    <property type="match status" value="1"/>
</dbReference>
<evidence type="ECO:0000256" key="4">
    <source>
        <dbReference type="ARBA" id="ARBA00024201"/>
    </source>
</evidence>
<dbReference type="PANTHER" id="PTHR48098">
    <property type="entry name" value="ENTEROCHELIN ESTERASE-RELATED"/>
    <property type="match status" value="1"/>
</dbReference>
<feature type="domain" description="Enterochelin esterase N-terminal" evidence="5">
    <location>
        <begin position="56"/>
        <end position="170"/>
    </location>
</feature>
<dbReference type="GO" id="GO:0005506">
    <property type="term" value="F:iron ion binding"/>
    <property type="evidence" value="ECO:0007669"/>
    <property type="project" value="InterPro"/>
</dbReference>
<evidence type="ECO:0000256" key="2">
    <source>
        <dbReference type="ARBA" id="ARBA00022490"/>
    </source>
</evidence>
<dbReference type="PANTHER" id="PTHR48098:SF3">
    <property type="entry name" value="IRON(III) ENTEROBACTIN ESTERASE"/>
    <property type="match status" value="1"/>
</dbReference>
<dbReference type="Gene3D" id="2.60.40.10">
    <property type="entry name" value="Immunoglobulins"/>
    <property type="match status" value="1"/>
</dbReference>
<dbReference type="InterPro" id="IPR021764">
    <property type="entry name" value="Enterochelin_esterase_N"/>
</dbReference>
<dbReference type="EMBL" id="MRWE01000009">
    <property type="protein sequence ID" value="ORJ26095.1"/>
    <property type="molecule type" value="Genomic_DNA"/>
</dbReference>
<dbReference type="SUPFAM" id="SSF81296">
    <property type="entry name" value="E set domains"/>
    <property type="match status" value="1"/>
</dbReference>
<comment type="caution">
    <text evidence="6">The sequence shown here is derived from an EMBL/GenBank/DDBJ whole genome shotgun (WGS) entry which is preliminary data.</text>
</comment>
<dbReference type="Proteomes" id="UP000192536">
    <property type="component" value="Unassembled WGS sequence"/>
</dbReference>
<evidence type="ECO:0000313" key="7">
    <source>
        <dbReference type="Proteomes" id="UP000192536"/>
    </source>
</evidence>
<dbReference type="Gene3D" id="3.40.50.1820">
    <property type="entry name" value="alpha/beta hydrolase"/>
    <property type="match status" value="1"/>
</dbReference>
<dbReference type="Pfam" id="PF11806">
    <property type="entry name" value="Enterochelin_N"/>
    <property type="match status" value="1"/>
</dbReference>
<dbReference type="InterPro" id="IPR029058">
    <property type="entry name" value="AB_hydrolase_fold"/>
</dbReference>
<gene>
    <name evidence="6" type="ORF">BS640_07090</name>
</gene>
<dbReference type="AlphaFoldDB" id="A0A1X0WH40"/>
<keyword evidence="2" id="KW-0963">Cytoplasm</keyword>
<evidence type="ECO:0000256" key="3">
    <source>
        <dbReference type="ARBA" id="ARBA00022801"/>
    </source>
</evidence>
<organism evidence="6 7">
    <name type="scientific">Rouxiella badensis</name>
    <dbReference type="NCBI Taxonomy" id="1646377"/>
    <lineage>
        <taxon>Bacteria</taxon>
        <taxon>Pseudomonadati</taxon>
        <taxon>Pseudomonadota</taxon>
        <taxon>Gammaproteobacteria</taxon>
        <taxon>Enterobacterales</taxon>
        <taxon>Yersiniaceae</taxon>
        <taxon>Rouxiella</taxon>
    </lineage>
</organism>
<protein>
    <submittedName>
        <fullName evidence="6">Enterochelin esterase</fullName>
    </submittedName>
</protein>